<keyword evidence="3" id="KW-1185">Reference proteome</keyword>
<dbReference type="SUPFAM" id="SSF110296">
    <property type="entry name" value="Oligoxyloglucan reducing end-specific cellobiohydrolase"/>
    <property type="match status" value="1"/>
</dbReference>
<dbReference type="InterPro" id="IPR054817">
    <property type="entry name" value="Glycosyl_F510_1955-like"/>
</dbReference>
<dbReference type="EMBL" id="FZNW01000010">
    <property type="protein sequence ID" value="SNR56912.1"/>
    <property type="molecule type" value="Genomic_DNA"/>
</dbReference>
<evidence type="ECO:0008006" key="4">
    <source>
        <dbReference type="Google" id="ProtNLM"/>
    </source>
</evidence>
<evidence type="ECO:0000313" key="3">
    <source>
        <dbReference type="Proteomes" id="UP000198348"/>
    </source>
</evidence>
<sequence length="305" mass="31954">MIERFERQRARAPRWQWLGQAAAAVLLVGACQGDADGAGEHTGHDGDGGHGTDSGGAEMAHIHGLGINPADDELYVATHFGVFHLPEGEQPVRVAGHTQDVMGFTIVGPDHFLASGHPGADDPDQQPHLGLIESTDAAVSWEPVSLHGDADFHALEAAHGQVYGFDGVTGRFMVSADQREWEPRSDVPMADIAVSPEDPDLLVATTEQGPVRSDDGGNELTPVSGAPPLLFLDWRDSGSLVGVGTEGTVHTSTDGGDTWTEGDTVDGDAAALTAHGDNEVYVATDTAIYHSTDGGESFGVFHELG</sequence>
<proteinExistence type="predicted"/>
<accession>A0A238XE22</accession>
<dbReference type="Proteomes" id="UP000198348">
    <property type="component" value="Unassembled WGS sequence"/>
</dbReference>
<feature type="compositionally biased region" description="Basic and acidic residues" evidence="1">
    <location>
        <begin position="38"/>
        <end position="50"/>
    </location>
</feature>
<reference evidence="2 3" key="1">
    <citation type="submission" date="2017-06" db="EMBL/GenBank/DDBJ databases">
        <authorList>
            <person name="Kim H.J."/>
            <person name="Triplett B.A."/>
        </authorList>
    </citation>
    <scope>NUCLEOTIDE SEQUENCE [LARGE SCALE GENOMIC DNA]</scope>
    <source>
        <strain evidence="2 3">DSM 45207</strain>
    </source>
</reference>
<name>A0A238XE22_9PSEU</name>
<dbReference type="NCBIfam" id="NF045728">
    <property type="entry name" value="glycosyl_F510_1955"/>
    <property type="match status" value="1"/>
</dbReference>
<dbReference type="AlphaFoldDB" id="A0A238XE22"/>
<evidence type="ECO:0000313" key="2">
    <source>
        <dbReference type="EMBL" id="SNR56912.1"/>
    </source>
</evidence>
<dbReference type="InterPro" id="IPR015943">
    <property type="entry name" value="WD40/YVTN_repeat-like_dom_sf"/>
</dbReference>
<gene>
    <name evidence="2" type="ORF">SAMN06265360_110112</name>
</gene>
<dbReference type="Gene3D" id="2.130.10.10">
    <property type="entry name" value="YVTN repeat-like/Quinoprotein amine dehydrogenase"/>
    <property type="match status" value="1"/>
</dbReference>
<dbReference type="PROSITE" id="PS51257">
    <property type="entry name" value="PROKAR_LIPOPROTEIN"/>
    <property type="match status" value="1"/>
</dbReference>
<feature type="region of interest" description="Disordered" evidence="1">
    <location>
        <begin position="37"/>
        <end position="57"/>
    </location>
</feature>
<evidence type="ECO:0000256" key="1">
    <source>
        <dbReference type="SAM" id="MobiDB-lite"/>
    </source>
</evidence>
<organism evidence="2 3">
    <name type="scientific">Haloechinothrix alba</name>
    <dbReference type="NCBI Taxonomy" id="664784"/>
    <lineage>
        <taxon>Bacteria</taxon>
        <taxon>Bacillati</taxon>
        <taxon>Actinomycetota</taxon>
        <taxon>Actinomycetes</taxon>
        <taxon>Pseudonocardiales</taxon>
        <taxon>Pseudonocardiaceae</taxon>
        <taxon>Haloechinothrix</taxon>
    </lineage>
</organism>
<protein>
    <recommendedName>
        <fullName evidence="4">BNR/Asp-box repeat-containing protein</fullName>
    </recommendedName>
</protein>